<gene>
    <name evidence="1" type="ORF">P7W03_19640</name>
</gene>
<protein>
    <submittedName>
        <fullName evidence="1">Uncharacterized protein</fullName>
    </submittedName>
</protein>
<sequence>MSNAEGIPIPCEEPVFIIGTSGRLPLRTACVLELTGGEISKHWHRWHALLNDRLHIPTSGPVPHPSRIVKGEYDARLQTLSPKAARAQGHQYARQFTEALAEFPKLLITHMPKLHSRQAGQKVLDWLCTQLAERPSGLALTHTSCGITWYHLTADGPDLEPLPPESPALKALPCRAAEIELFLTPAKLGAYAAYQDRCYPDMRRRPTWLPAELPWANKEVSGDNVS</sequence>
<evidence type="ECO:0000313" key="2">
    <source>
        <dbReference type="Proteomes" id="UP001231701"/>
    </source>
</evidence>
<name>A0AAX3ZLG3_STRRO</name>
<reference evidence="1" key="1">
    <citation type="submission" date="2023-03" db="EMBL/GenBank/DDBJ databases">
        <title>Borrelidin-producing and root-colonizing Streptomyces rochei is a potent biopesticide for soil-borne oomycete-caused plant diseases.</title>
        <authorList>
            <person name="Zhou D."/>
            <person name="Wang X."/>
            <person name="Navarro-Munoz J.C."/>
            <person name="Li W."/>
            <person name="Li J."/>
            <person name="Jiu M."/>
            <person name="Deng S."/>
            <person name="Ye Y."/>
            <person name="Daly P."/>
            <person name="Wei L."/>
        </authorList>
    </citation>
    <scope>NUCLEOTIDE SEQUENCE</scope>
    <source>
        <strain evidence="1">JK1</strain>
    </source>
</reference>
<organism evidence="1 2">
    <name type="scientific">Streptomyces rochei</name>
    <name type="common">Streptomyces parvullus</name>
    <dbReference type="NCBI Taxonomy" id="1928"/>
    <lineage>
        <taxon>Bacteria</taxon>
        <taxon>Bacillati</taxon>
        <taxon>Actinomycetota</taxon>
        <taxon>Actinomycetes</taxon>
        <taxon>Kitasatosporales</taxon>
        <taxon>Streptomycetaceae</taxon>
        <taxon>Streptomyces</taxon>
        <taxon>Streptomyces rochei group</taxon>
    </lineage>
</organism>
<dbReference type="Proteomes" id="UP001231701">
    <property type="component" value="Chromosome"/>
</dbReference>
<dbReference type="AlphaFoldDB" id="A0AAX3ZLG3"/>
<evidence type="ECO:0000313" key="1">
    <source>
        <dbReference type="EMBL" id="WMC87640.1"/>
    </source>
</evidence>
<dbReference type="RefSeq" id="WP_127435856.1">
    <property type="nucleotide sequence ID" value="NZ_CP121271.1"/>
</dbReference>
<dbReference type="EMBL" id="CP121271">
    <property type="protein sequence ID" value="WMC87640.1"/>
    <property type="molecule type" value="Genomic_DNA"/>
</dbReference>
<proteinExistence type="predicted"/>
<dbReference type="GeneID" id="90944286"/>
<accession>A0AAX3ZLG3</accession>